<gene>
    <name evidence="1" type="ORF">GA0070606_0376</name>
</gene>
<dbReference type="EMBL" id="FMHZ01000002">
    <property type="protein sequence ID" value="SCL44624.1"/>
    <property type="molecule type" value="Genomic_DNA"/>
</dbReference>
<dbReference type="RefSeq" id="WP_091094761.1">
    <property type="nucleotide sequence ID" value="NZ_FMHZ01000002.1"/>
</dbReference>
<dbReference type="OrthoDB" id="3528276at2"/>
<accession>A0A1C6TS36</accession>
<keyword evidence="2" id="KW-1185">Reference proteome</keyword>
<dbReference type="AlphaFoldDB" id="A0A1C6TS36"/>
<name>A0A1C6TS36_9ACTN</name>
<protein>
    <submittedName>
        <fullName evidence="1">Uncharacterized protein</fullName>
    </submittedName>
</protein>
<reference evidence="2" key="1">
    <citation type="submission" date="2016-06" db="EMBL/GenBank/DDBJ databases">
        <authorList>
            <person name="Varghese N."/>
            <person name="Submissions Spin"/>
        </authorList>
    </citation>
    <scope>NUCLEOTIDE SEQUENCE [LARGE SCALE GENOMIC DNA]</scope>
    <source>
        <strain evidence="2">DSM 43903</strain>
    </source>
</reference>
<evidence type="ECO:0000313" key="2">
    <source>
        <dbReference type="Proteomes" id="UP000199001"/>
    </source>
</evidence>
<dbReference type="Proteomes" id="UP000199001">
    <property type="component" value="Unassembled WGS sequence"/>
</dbReference>
<sequence>MAYDALAESVRLIADGLPDQPVRLSRRRRFAPVAVDVDGDVAAARFLRRGAGCFWDETHLLVRDDDGGWRRLGGGGSSSGYEDRTAEAFERARDDLAPHQVMVNGGAAVLQGPDRPPPWTGRWVRAATVLVGAGIAEFTVGDRRLPIPYHGHLVVVWGSRRPPPVTARDATGRTVVTVTLPHDR</sequence>
<evidence type="ECO:0000313" key="1">
    <source>
        <dbReference type="EMBL" id="SCL44624.1"/>
    </source>
</evidence>
<organism evidence="1 2">
    <name type="scientific">Micromonospora citrea</name>
    <dbReference type="NCBI Taxonomy" id="47855"/>
    <lineage>
        <taxon>Bacteria</taxon>
        <taxon>Bacillati</taxon>
        <taxon>Actinomycetota</taxon>
        <taxon>Actinomycetes</taxon>
        <taxon>Micromonosporales</taxon>
        <taxon>Micromonosporaceae</taxon>
        <taxon>Micromonospora</taxon>
    </lineage>
</organism>
<proteinExistence type="predicted"/>